<protein>
    <submittedName>
        <fullName evidence="1">Uncharacterized protein</fullName>
    </submittedName>
</protein>
<dbReference type="AlphaFoldDB" id="A0AAQ4PFQ3"/>
<accession>A0AAQ4PFQ3</accession>
<organism evidence="1 2">
    <name type="scientific">Gasterosteus aculeatus aculeatus</name>
    <name type="common">three-spined stickleback</name>
    <dbReference type="NCBI Taxonomy" id="481459"/>
    <lineage>
        <taxon>Eukaryota</taxon>
        <taxon>Metazoa</taxon>
        <taxon>Chordata</taxon>
        <taxon>Craniata</taxon>
        <taxon>Vertebrata</taxon>
        <taxon>Euteleostomi</taxon>
        <taxon>Actinopterygii</taxon>
        <taxon>Neopterygii</taxon>
        <taxon>Teleostei</taxon>
        <taxon>Neoteleostei</taxon>
        <taxon>Acanthomorphata</taxon>
        <taxon>Eupercaria</taxon>
        <taxon>Perciformes</taxon>
        <taxon>Cottioidei</taxon>
        <taxon>Gasterosteales</taxon>
        <taxon>Gasterosteidae</taxon>
        <taxon>Gasterosteus</taxon>
    </lineage>
</organism>
<dbReference type="Gene3D" id="3.60.10.10">
    <property type="entry name" value="Endonuclease/exonuclease/phosphatase"/>
    <property type="match status" value="1"/>
</dbReference>
<reference evidence="1 2" key="1">
    <citation type="journal article" date="2021" name="G3 (Bethesda)">
        <title>Improved contiguity of the threespine stickleback genome using long-read sequencing.</title>
        <authorList>
            <person name="Nath S."/>
            <person name="Shaw D.E."/>
            <person name="White M.A."/>
        </authorList>
    </citation>
    <scope>NUCLEOTIDE SEQUENCE [LARGE SCALE GENOMIC DNA]</scope>
    <source>
        <strain evidence="1 2">Lake Benthic</strain>
    </source>
</reference>
<proteinExistence type="predicted"/>
<name>A0AAQ4PFQ3_GASAC</name>
<evidence type="ECO:0000313" key="1">
    <source>
        <dbReference type="Ensembl" id="ENSGACP00000036541.1"/>
    </source>
</evidence>
<reference evidence="1" key="3">
    <citation type="submission" date="2025-09" db="UniProtKB">
        <authorList>
            <consortium name="Ensembl"/>
        </authorList>
    </citation>
    <scope>IDENTIFICATION</scope>
</reference>
<reference evidence="1" key="2">
    <citation type="submission" date="2025-08" db="UniProtKB">
        <authorList>
            <consortium name="Ensembl"/>
        </authorList>
    </citation>
    <scope>IDENTIFICATION</scope>
</reference>
<dbReference type="Ensembl" id="ENSGACT00000060791.1">
    <property type="protein sequence ID" value="ENSGACP00000036541.1"/>
    <property type="gene ID" value="ENSGACG00000036420.1"/>
</dbReference>
<sequence>CWCATGVAILVKRGVIENVRKCVDDGEGRMIGISFEHNGGKYKLINFYALNEERKFFFERAGEMCDDNCMIVWDSVQSHCNKRSHGAGGWWCLNGEISNKINRIPKKETSLKLPKYHTRQKTQSRNELLTSTLLGRLLTFRKPWYLGRKLRPAHKNKQGTTKRALSI</sequence>
<evidence type="ECO:0000313" key="2">
    <source>
        <dbReference type="Proteomes" id="UP000007635"/>
    </source>
</evidence>
<dbReference type="InterPro" id="IPR036691">
    <property type="entry name" value="Endo/exonu/phosph_ase_sf"/>
</dbReference>
<dbReference type="Proteomes" id="UP000007635">
    <property type="component" value="Chromosome VIII"/>
</dbReference>
<keyword evidence="2" id="KW-1185">Reference proteome</keyword>